<proteinExistence type="predicted"/>
<evidence type="ECO:0000313" key="2">
    <source>
        <dbReference type="EMBL" id="KAF3596698.1"/>
    </source>
</evidence>
<dbReference type="PANTHER" id="PTHR48147:SF5">
    <property type="entry name" value="REPEAT-CONTAINING PROTEIN, PUTATIVE-RELATED"/>
    <property type="match status" value="1"/>
</dbReference>
<feature type="region of interest" description="Disordered" evidence="1">
    <location>
        <begin position="116"/>
        <end position="190"/>
    </location>
</feature>
<sequence>MFVATEDIGQQRKTKDKDAEHGEDLNHSEDEEEKKDEEERNDEEYQKDKEKRKDKDHSMSNSEKLDKLIQMVCDLDKRVVVIQNVLGVKEIGQLVPDLKEVKECDLVDATERMQSSGYDAMDATEWMQPQDIGQQRKTKDKDAEHGEDLNHSEDEEEKKDEEERNDEEYQKDKEKRKDKDHSMSNSEKLDKLIQMVCDLDKRVVVIQNVLGVKVSN</sequence>
<dbReference type="Proteomes" id="UP000266723">
    <property type="component" value="Unassembled WGS sequence"/>
</dbReference>
<accession>A0ABQ7EHL0</accession>
<feature type="compositionally biased region" description="Basic and acidic residues" evidence="1">
    <location>
        <begin position="137"/>
        <end position="152"/>
    </location>
</feature>
<feature type="compositionally biased region" description="Acidic residues" evidence="1">
    <location>
        <begin position="29"/>
        <end position="42"/>
    </location>
</feature>
<evidence type="ECO:0000313" key="3">
    <source>
        <dbReference type="Proteomes" id="UP000266723"/>
    </source>
</evidence>
<protein>
    <submittedName>
        <fullName evidence="2">Uncharacterized protein</fullName>
    </submittedName>
</protein>
<dbReference type="PANTHER" id="PTHR48147">
    <property type="entry name" value="PROTEIN CBG23787"/>
    <property type="match status" value="1"/>
</dbReference>
<dbReference type="EMBL" id="QGKV02000299">
    <property type="protein sequence ID" value="KAF3596698.1"/>
    <property type="molecule type" value="Genomic_DNA"/>
</dbReference>
<gene>
    <name evidence="2" type="ORF">DY000_02021675</name>
</gene>
<feature type="compositionally biased region" description="Basic and acidic residues" evidence="1">
    <location>
        <begin position="167"/>
        <end position="190"/>
    </location>
</feature>
<feature type="compositionally biased region" description="Basic and acidic residues" evidence="1">
    <location>
        <begin position="9"/>
        <end position="28"/>
    </location>
</feature>
<comment type="caution">
    <text evidence="2">The sequence shown here is derived from an EMBL/GenBank/DDBJ whole genome shotgun (WGS) entry which is preliminary data.</text>
</comment>
<keyword evidence="3" id="KW-1185">Reference proteome</keyword>
<feature type="compositionally biased region" description="Basic and acidic residues" evidence="1">
    <location>
        <begin position="43"/>
        <end position="66"/>
    </location>
</feature>
<feature type="compositionally biased region" description="Acidic residues" evidence="1">
    <location>
        <begin position="153"/>
        <end position="166"/>
    </location>
</feature>
<feature type="region of interest" description="Disordered" evidence="1">
    <location>
        <begin position="1"/>
        <end position="66"/>
    </location>
</feature>
<name>A0ABQ7EHL0_BRACR</name>
<reference evidence="2 3" key="1">
    <citation type="journal article" date="2020" name="BMC Genomics">
        <title>Intraspecific diversification of the crop wild relative Brassica cretica Lam. using demographic model selection.</title>
        <authorList>
            <person name="Kioukis A."/>
            <person name="Michalopoulou V.A."/>
            <person name="Briers L."/>
            <person name="Pirintsos S."/>
            <person name="Studholme D.J."/>
            <person name="Pavlidis P."/>
            <person name="Sarris P.F."/>
        </authorList>
    </citation>
    <scope>NUCLEOTIDE SEQUENCE [LARGE SCALE GENOMIC DNA]</scope>
    <source>
        <strain evidence="3">cv. PFS-1207/04</strain>
    </source>
</reference>
<evidence type="ECO:0000256" key="1">
    <source>
        <dbReference type="SAM" id="MobiDB-lite"/>
    </source>
</evidence>
<organism evidence="2 3">
    <name type="scientific">Brassica cretica</name>
    <name type="common">Mustard</name>
    <dbReference type="NCBI Taxonomy" id="69181"/>
    <lineage>
        <taxon>Eukaryota</taxon>
        <taxon>Viridiplantae</taxon>
        <taxon>Streptophyta</taxon>
        <taxon>Embryophyta</taxon>
        <taxon>Tracheophyta</taxon>
        <taxon>Spermatophyta</taxon>
        <taxon>Magnoliopsida</taxon>
        <taxon>eudicotyledons</taxon>
        <taxon>Gunneridae</taxon>
        <taxon>Pentapetalae</taxon>
        <taxon>rosids</taxon>
        <taxon>malvids</taxon>
        <taxon>Brassicales</taxon>
        <taxon>Brassicaceae</taxon>
        <taxon>Brassiceae</taxon>
        <taxon>Brassica</taxon>
    </lineage>
</organism>